<name>A0A1A9WQE4_9MUSC</name>
<proteinExistence type="predicted"/>
<evidence type="ECO:0000313" key="2">
    <source>
        <dbReference type="Proteomes" id="UP000091820"/>
    </source>
</evidence>
<sequence length="117" mass="13295">MSTENQSHVKGSLKSKKGTLTNVIIHALALTTNGFEVLLSCCRHYHHNFRTHVVATLNANTIFKETAQLEYFPVTLKRRISTRINQSICTKLYSIGYTFANPLKLSNECQHRSKESN</sequence>
<protein>
    <submittedName>
        <fullName evidence="1">Uncharacterized protein</fullName>
    </submittedName>
</protein>
<reference evidence="1" key="2">
    <citation type="submission" date="2020-05" db="UniProtKB">
        <authorList>
            <consortium name="EnsemblMetazoa"/>
        </authorList>
    </citation>
    <scope>IDENTIFICATION</scope>
    <source>
        <strain evidence="1">IAEA</strain>
    </source>
</reference>
<dbReference type="VEuPathDB" id="VectorBase:GBRI028137"/>
<dbReference type="EnsemblMetazoa" id="GBRI028137-RA">
    <property type="protein sequence ID" value="GBRI028137-PA"/>
    <property type="gene ID" value="GBRI028137"/>
</dbReference>
<dbReference type="AlphaFoldDB" id="A0A1A9WQE4"/>
<organism evidence="1 2">
    <name type="scientific">Glossina brevipalpis</name>
    <dbReference type="NCBI Taxonomy" id="37001"/>
    <lineage>
        <taxon>Eukaryota</taxon>
        <taxon>Metazoa</taxon>
        <taxon>Ecdysozoa</taxon>
        <taxon>Arthropoda</taxon>
        <taxon>Hexapoda</taxon>
        <taxon>Insecta</taxon>
        <taxon>Pterygota</taxon>
        <taxon>Neoptera</taxon>
        <taxon>Endopterygota</taxon>
        <taxon>Diptera</taxon>
        <taxon>Brachycera</taxon>
        <taxon>Muscomorpha</taxon>
        <taxon>Hippoboscoidea</taxon>
        <taxon>Glossinidae</taxon>
        <taxon>Glossina</taxon>
    </lineage>
</organism>
<reference evidence="2" key="1">
    <citation type="submission" date="2014-03" db="EMBL/GenBank/DDBJ databases">
        <authorList>
            <person name="Aksoy S."/>
            <person name="Warren W."/>
            <person name="Wilson R.K."/>
        </authorList>
    </citation>
    <scope>NUCLEOTIDE SEQUENCE [LARGE SCALE GENOMIC DNA]</scope>
    <source>
        <strain evidence="2">IAEA</strain>
    </source>
</reference>
<accession>A0A1A9WQE4</accession>
<evidence type="ECO:0000313" key="1">
    <source>
        <dbReference type="EnsemblMetazoa" id="GBRI028137-PA"/>
    </source>
</evidence>
<dbReference type="Proteomes" id="UP000091820">
    <property type="component" value="Unassembled WGS sequence"/>
</dbReference>
<keyword evidence="2" id="KW-1185">Reference proteome</keyword>